<keyword evidence="2" id="KW-0521">NADP</keyword>
<gene>
    <name evidence="4" type="ORF">LTR62_008221</name>
</gene>
<comment type="similarity">
    <text evidence="1">Belongs to the short-chain dehydrogenases/reductases (SDR) family.</text>
</comment>
<evidence type="ECO:0000313" key="5">
    <source>
        <dbReference type="Proteomes" id="UP001310890"/>
    </source>
</evidence>
<accession>A0AAN7TAZ2</accession>
<dbReference type="PROSITE" id="PS00061">
    <property type="entry name" value="ADH_SHORT"/>
    <property type="match status" value="1"/>
</dbReference>
<organism evidence="4 5">
    <name type="scientific">Meristemomyces frigidus</name>
    <dbReference type="NCBI Taxonomy" id="1508187"/>
    <lineage>
        <taxon>Eukaryota</taxon>
        <taxon>Fungi</taxon>
        <taxon>Dikarya</taxon>
        <taxon>Ascomycota</taxon>
        <taxon>Pezizomycotina</taxon>
        <taxon>Dothideomycetes</taxon>
        <taxon>Dothideomycetidae</taxon>
        <taxon>Mycosphaerellales</taxon>
        <taxon>Teratosphaeriaceae</taxon>
        <taxon>Meristemomyces</taxon>
    </lineage>
</organism>
<evidence type="ECO:0000313" key="4">
    <source>
        <dbReference type="EMBL" id="KAK5108564.1"/>
    </source>
</evidence>
<dbReference type="InterPro" id="IPR002347">
    <property type="entry name" value="SDR_fam"/>
</dbReference>
<name>A0AAN7TAZ2_9PEZI</name>
<dbReference type="Proteomes" id="UP001310890">
    <property type="component" value="Unassembled WGS sequence"/>
</dbReference>
<proteinExistence type="inferred from homology"/>
<comment type="caution">
    <text evidence="4">The sequence shown here is derived from an EMBL/GenBank/DDBJ whole genome shotgun (WGS) entry which is preliminary data.</text>
</comment>
<evidence type="ECO:0000256" key="2">
    <source>
        <dbReference type="ARBA" id="ARBA00022857"/>
    </source>
</evidence>
<reference evidence="4" key="1">
    <citation type="submission" date="2023-08" db="EMBL/GenBank/DDBJ databases">
        <title>Black Yeasts Isolated from many extreme environments.</title>
        <authorList>
            <person name="Coleine C."/>
            <person name="Stajich J.E."/>
            <person name="Selbmann L."/>
        </authorList>
    </citation>
    <scope>NUCLEOTIDE SEQUENCE</scope>
    <source>
        <strain evidence="4">CCFEE 5401</strain>
    </source>
</reference>
<dbReference type="GO" id="GO:0016491">
    <property type="term" value="F:oxidoreductase activity"/>
    <property type="evidence" value="ECO:0007669"/>
    <property type="project" value="UniProtKB-KW"/>
</dbReference>
<dbReference type="SUPFAM" id="SSF51735">
    <property type="entry name" value="NAD(P)-binding Rossmann-fold domains"/>
    <property type="match status" value="1"/>
</dbReference>
<dbReference type="InterPro" id="IPR036291">
    <property type="entry name" value="NAD(P)-bd_dom_sf"/>
</dbReference>
<dbReference type="PANTHER" id="PTHR43639:SF1">
    <property type="entry name" value="SHORT-CHAIN DEHYDROGENASE_REDUCTASE FAMILY PROTEIN"/>
    <property type="match status" value="1"/>
</dbReference>
<dbReference type="InterPro" id="IPR020904">
    <property type="entry name" value="Sc_DH/Rdtase_CS"/>
</dbReference>
<dbReference type="AlphaFoldDB" id="A0AAN7TAZ2"/>
<dbReference type="Pfam" id="PF13561">
    <property type="entry name" value="adh_short_C2"/>
    <property type="match status" value="1"/>
</dbReference>
<evidence type="ECO:0000256" key="1">
    <source>
        <dbReference type="ARBA" id="ARBA00006484"/>
    </source>
</evidence>
<dbReference type="NCBIfam" id="NF005400">
    <property type="entry name" value="PRK06947.1"/>
    <property type="match status" value="1"/>
</dbReference>
<dbReference type="FunFam" id="3.40.50.720:FF:000084">
    <property type="entry name" value="Short-chain dehydrogenase reductase"/>
    <property type="match status" value="1"/>
</dbReference>
<dbReference type="Gene3D" id="3.40.50.720">
    <property type="entry name" value="NAD(P)-binding Rossmann-like Domain"/>
    <property type="match status" value="1"/>
</dbReference>
<evidence type="ECO:0000256" key="3">
    <source>
        <dbReference type="ARBA" id="ARBA00023002"/>
    </source>
</evidence>
<sequence>MPNRPMNILITGASRGIGRATARLAGARGWKVGINYATNASAANEAVAEVESAGGKAIAIKCDVSKEDDVIAMFDAMEKQFGPIDGVVINAGIVAKSMPLAEMTAERLRSVFDTNVLGSYLCAREAARRLPATATQDRTASLVIVSSAAARLGSPNEYVDYAGSKGAMDTLTIGLSKELGPKHIRVNAVRPGIIDTEIHASAGDPERLERIGGLTPLKRPGGADEVAEAVVWLLSPLASYVTGTHLDVTGGR</sequence>
<dbReference type="PANTHER" id="PTHR43639">
    <property type="entry name" value="OXIDOREDUCTASE, SHORT-CHAIN DEHYDROGENASE/REDUCTASE FAMILY (AFU_ORTHOLOGUE AFUA_5G02870)"/>
    <property type="match status" value="1"/>
</dbReference>
<dbReference type="PRINTS" id="PR00081">
    <property type="entry name" value="GDHRDH"/>
</dbReference>
<dbReference type="EMBL" id="JAVRRL010000083">
    <property type="protein sequence ID" value="KAK5108564.1"/>
    <property type="molecule type" value="Genomic_DNA"/>
</dbReference>
<keyword evidence="3" id="KW-0560">Oxidoreductase</keyword>
<protein>
    <submittedName>
        <fullName evidence="4">Uncharacterized protein</fullName>
    </submittedName>
</protein>